<name>A0A838XLD1_9HYPH</name>
<dbReference type="InterPro" id="IPR020471">
    <property type="entry name" value="AKR"/>
</dbReference>
<reference evidence="8 9" key="2">
    <citation type="submission" date="2020-08" db="EMBL/GenBank/DDBJ databases">
        <title>Stappia taiwanensis sp. nov., isolated from a coastal thermal spring.</title>
        <authorList>
            <person name="Kampfer P."/>
        </authorList>
    </citation>
    <scope>NUCLEOTIDE SEQUENCE [LARGE SCALE GENOMIC DNA]</scope>
    <source>
        <strain evidence="8 9">DSM 23284</strain>
    </source>
</reference>
<proteinExistence type="inferred from homology"/>
<dbReference type="PANTHER" id="PTHR43827:SF3">
    <property type="entry name" value="NADP-DEPENDENT OXIDOREDUCTASE DOMAIN-CONTAINING PROTEIN"/>
    <property type="match status" value="1"/>
</dbReference>
<comment type="similarity">
    <text evidence="1">Belongs to the aldo/keto reductase family.</text>
</comment>
<dbReference type="Gene3D" id="3.20.20.100">
    <property type="entry name" value="NADP-dependent oxidoreductase domain"/>
    <property type="match status" value="1"/>
</dbReference>
<evidence type="ECO:0000256" key="4">
    <source>
        <dbReference type="PIRSR" id="PIRSR000097-1"/>
    </source>
</evidence>
<keyword evidence="9" id="KW-1185">Reference proteome</keyword>
<dbReference type="Proteomes" id="UP000559404">
    <property type="component" value="Unassembled WGS sequence"/>
</dbReference>
<dbReference type="SUPFAM" id="SSF51430">
    <property type="entry name" value="NAD(P)-linked oxidoreductase"/>
    <property type="match status" value="1"/>
</dbReference>
<dbReference type="RefSeq" id="WP_181758843.1">
    <property type="nucleotide sequence ID" value="NZ_BMCR01000002.1"/>
</dbReference>
<feature type="site" description="Lowers pKa of active site Tyr" evidence="6">
    <location>
        <position position="72"/>
    </location>
</feature>
<evidence type="ECO:0000256" key="3">
    <source>
        <dbReference type="ARBA" id="ARBA00023002"/>
    </source>
</evidence>
<keyword evidence="3" id="KW-0560">Oxidoreductase</keyword>
<accession>A0A838XLD1</accession>
<comment type="caution">
    <text evidence="8">The sequence shown here is derived from an EMBL/GenBank/DDBJ whole genome shotgun (WGS) entry which is preliminary data.</text>
</comment>
<dbReference type="PROSITE" id="PS00062">
    <property type="entry name" value="ALDOKETO_REDUCTASE_2"/>
    <property type="match status" value="1"/>
</dbReference>
<dbReference type="PANTHER" id="PTHR43827">
    <property type="entry name" value="2,5-DIKETO-D-GLUCONIC ACID REDUCTASE"/>
    <property type="match status" value="1"/>
</dbReference>
<dbReference type="PRINTS" id="PR00069">
    <property type="entry name" value="ALDKETRDTASE"/>
</dbReference>
<feature type="binding site" evidence="5">
    <location>
        <position position="105"/>
    </location>
    <ligand>
        <name>substrate</name>
    </ligand>
</feature>
<dbReference type="CDD" id="cd19140">
    <property type="entry name" value="AKR_AKR3F3"/>
    <property type="match status" value="1"/>
</dbReference>
<feature type="domain" description="NADP-dependent oxidoreductase" evidence="7">
    <location>
        <begin position="14"/>
        <end position="256"/>
    </location>
</feature>
<protein>
    <submittedName>
        <fullName evidence="8">Aldo/keto reductase</fullName>
    </submittedName>
</protein>
<dbReference type="InterPro" id="IPR036812">
    <property type="entry name" value="NAD(P)_OxRdtase_dom_sf"/>
</dbReference>
<evidence type="ECO:0000259" key="7">
    <source>
        <dbReference type="Pfam" id="PF00248"/>
    </source>
</evidence>
<evidence type="ECO:0000256" key="1">
    <source>
        <dbReference type="ARBA" id="ARBA00007905"/>
    </source>
</evidence>
<keyword evidence="2" id="KW-0521">NADP</keyword>
<evidence type="ECO:0000256" key="5">
    <source>
        <dbReference type="PIRSR" id="PIRSR000097-2"/>
    </source>
</evidence>
<evidence type="ECO:0000313" key="9">
    <source>
        <dbReference type="Proteomes" id="UP000559404"/>
    </source>
</evidence>
<dbReference type="PIRSF" id="PIRSF000097">
    <property type="entry name" value="AKR"/>
    <property type="match status" value="1"/>
</dbReference>
<evidence type="ECO:0000256" key="2">
    <source>
        <dbReference type="ARBA" id="ARBA00022857"/>
    </source>
</evidence>
<evidence type="ECO:0000256" key="6">
    <source>
        <dbReference type="PIRSR" id="PIRSR000097-3"/>
    </source>
</evidence>
<sequence>MKYLSLSGVEMPALGLGTWPLSGEICRDVVRAALEGGWSHVDTAAMYDNEKDVGAGLRAASLPRDRFFLTTKVWHDQLDPEKMVRSCEDSLDRLGLEHVDLFLIHWPNPAVPLKEQIEALLELRDRGWTRAIGVSNFTAALVREAQELAGGTLAVNQVEYHPMLSQRSVKAALDDAGMALTAYSPIGKGSVLAQETLRDIGKRHGKSAVQVSLRWLMQQDNVAAIPKTANPARLVENAAIFDFELTEAEMAAITALGSAAGRGINPSFAPHWDAD</sequence>
<dbReference type="Pfam" id="PF00248">
    <property type="entry name" value="Aldo_ket_red"/>
    <property type="match status" value="1"/>
</dbReference>
<dbReference type="InterPro" id="IPR023210">
    <property type="entry name" value="NADP_OxRdtase_dom"/>
</dbReference>
<feature type="active site" description="Proton donor" evidence="4">
    <location>
        <position position="47"/>
    </location>
</feature>
<dbReference type="InterPro" id="IPR018170">
    <property type="entry name" value="Aldo/ket_reductase_CS"/>
</dbReference>
<dbReference type="GO" id="GO:0051596">
    <property type="term" value="P:methylglyoxal catabolic process"/>
    <property type="evidence" value="ECO:0007669"/>
    <property type="project" value="TreeGrafter"/>
</dbReference>
<evidence type="ECO:0000313" key="8">
    <source>
        <dbReference type="EMBL" id="MBA4610657.1"/>
    </source>
</evidence>
<dbReference type="PROSITE" id="PS00063">
    <property type="entry name" value="ALDOKETO_REDUCTASE_3"/>
    <property type="match status" value="1"/>
</dbReference>
<dbReference type="EMBL" id="JACEON010000002">
    <property type="protein sequence ID" value="MBA4610657.1"/>
    <property type="molecule type" value="Genomic_DNA"/>
</dbReference>
<dbReference type="AlphaFoldDB" id="A0A838XLD1"/>
<organism evidence="8 9">
    <name type="scientific">Stappia taiwanensis</name>
    <dbReference type="NCBI Taxonomy" id="992267"/>
    <lineage>
        <taxon>Bacteria</taxon>
        <taxon>Pseudomonadati</taxon>
        <taxon>Pseudomonadota</taxon>
        <taxon>Alphaproteobacteria</taxon>
        <taxon>Hyphomicrobiales</taxon>
        <taxon>Stappiaceae</taxon>
        <taxon>Stappia</taxon>
    </lineage>
</organism>
<dbReference type="GO" id="GO:1990002">
    <property type="term" value="F:methylglyoxal reductase (NADPH) (acetol producing) activity"/>
    <property type="evidence" value="ECO:0007669"/>
    <property type="project" value="TreeGrafter"/>
</dbReference>
<gene>
    <name evidence="8" type="ORF">H1W37_03260</name>
</gene>
<reference evidence="8 9" key="1">
    <citation type="submission" date="2020-07" db="EMBL/GenBank/DDBJ databases">
        <authorList>
            <person name="Li M."/>
        </authorList>
    </citation>
    <scope>NUCLEOTIDE SEQUENCE [LARGE SCALE GENOMIC DNA]</scope>
    <source>
        <strain evidence="8 9">DSM 23284</strain>
    </source>
</reference>